<sequence>MHFSTSTTILALGLGLLPASILAAPSSPPNTERATSCTTIYPEYARVSQAQPVESYLPGFKISQDNGATNKNDMFVEFTVPAGSYGCQLETYFPAGYPITKSGRQDVYIYSTDRPVTHSPRGIDVSWAYSPAPVSQVGTTRFESDPTTSTTKVINSFTCQPKMTYRLSIGRDWSDAGNVEFVQGNGAGLRMTYNC</sequence>
<evidence type="ECO:0000313" key="2">
    <source>
        <dbReference type="EMBL" id="KAF7513668.1"/>
    </source>
</evidence>
<dbReference type="OrthoDB" id="5308323at2759"/>
<evidence type="ECO:0000313" key="3">
    <source>
        <dbReference type="Proteomes" id="UP000606974"/>
    </source>
</evidence>
<organism evidence="2 3">
    <name type="scientific">Endocarpon pusillum</name>
    <dbReference type="NCBI Taxonomy" id="364733"/>
    <lineage>
        <taxon>Eukaryota</taxon>
        <taxon>Fungi</taxon>
        <taxon>Dikarya</taxon>
        <taxon>Ascomycota</taxon>
        <taxon>Pezizomycotina</taxon>
        <taxon>Eurotiomycetes</taxon>
        <taxon>Chaetothyriomycetidae</taxon>
        <taxon>Verrucariales</taxon>
        <taxon>Verrucariaceae</taxon>
        <taxon>Endocarpon</taxon>
    </lineage>
</organism>
<dbReference type="Proteomes" id="UP000606974">
    <property type="component" value="Unassembled WGS sequence"/>
</dbReference>
<accession>A0A8H7AQT7</accession>
<dbReference type="AlphaFoldDB" id="A0A8H7AQT7"/>
<protein>
    <recommendedName>
        <fullName evidence="4">Ubiquitin 3 binding protein But2 C-terminal domain-containing protein</fullName>
    </recommendedName>
</protein>
<comment type="caution">
    <text evidence="2">The sequence shown here is derived from an EMBL/GenBank/DDBJ whole genome shotgun (WGS) entry which is preliminary data.</text>
</comment>
<feature type="signal peptide" evidence="1">
    <location>
        <begin position="1"/>
        <end position="23"/>
    </location>
</feature>
<proteinExistence type="predicted"/>
<keyword evidence="1" id="KW-0732">Signal</keyword>
<keyword evidence="3" id="KW-1185">Reference proteome</keyword>
<gene>
    <name evidence="2" type="ORF">GJ744_007719</name>
</gene>
<reference evidence="2" key="1">
    <citation type="submission" date="2020-02" db="EMBL/GenBank/DDBJ databases">
        <authorList>
            <person name="Palmer J.M."/>
        </authorList>
    </citation>
    <scope>NUCLEOTIDE SEQUENCE</scope>
    <source>
        <strain evidence="2">EPUS1.4</strain>
        <tissue evidence="2">Thallus</tissue>
    </source>
</reference>
<dbReference type="EMBL" id="JAACFV010000004">
    <property type="protein sequence ID" value="KAF7513668.1"/>
    <property type="molecule type" value="Genomic_DNA"/>
</dbReference>
<evidence type="ECO:0008006" key="4">
    <source>
        <dbReference type="Google" id="ProtNLM"/>
    </source>
</evidence>
<evidence type="ECO:0000256" key="1">
    <source>
        <dbReference type="SAM" id="SignalP"/>
    </source>
</evidence>
<feature type="chain" id="PRO_5034203084" description="Ubiquitin 3 binding protein But2 C-terminal domain-containing protein" evidence="1">
    <location>
        <begin position="24"/>
        <end position="195"/>
    </location>
</feature>
<name>A0A8H7AQT7_9EURO</name>